<feature type="domain" description="Carboxylesterase type B" evidence="4">
    <location>
        <begin position="22"/>
        <end position="380"/>
    </location>
</feature>
<comment type="caution">
    <text evidence="5">The sequence shown here is derived from an EMBL/GenBank/DDBJ whole genome shotgun (WGS) entry which is preliminary data.</text>
</comment>
<dbReference type="Pfam" id="PF00135">
    <property type="entry name" value="COesterase"/>
    <property type="match status" value="1"/>
</dbReference>
<dbReference type="STRING" id="154538.A0A1M2V9I1"/>
<dbReference type="InterPro" id="IPR050309">
    <property type="entry name" value="Type-B_Carboxylest/Lipase"/>
</dbReference>
<keyword evidence="6" id="KW-1185">Reference proteome</keyword>
<comment type="similarity">
    <text evidence="1 3">Belongs to the type-B carboxylesterase/lipase family.</text>
</comment>
<feature type="chain" id="PRO_5009735013" description="Carboxylic ester hydrolase" evidence="3">
    <location>
        <begin position="20"/>
        <end position="524"/>
    </location>
</feature>
<evidence type="ECO:0000256" key="1">
    <source>
        <dbReference type="ARBA" id="ARBA00005964"/>
    </source>
</evidence>
<name>A0A1M2V9I1_TRAPU</name>
<keyword evidence="3" id="KW-0732">Signal</keyword>
<dbReference type="PANTHER" id="PTHR11559">
    <property type="entry name" value="CARBOXYLESTERASE"/>
    <property type="match status" value="1"/>
</dbReference>
<sequence>MALLLKSIVFATPLALAAASTSPTVTLDKGTVVGTSDGFLDQFLGIPFAQPPIGDLRLQLPVPVSPYSGVINATAPGNQCFQQVLPVPPVPSGSPPEISQFLQAITASEGPGAGPPQSEDCLNINVIVPVGTKPDAKLPVAAWIYGGGFQVGSNVLEPGAVIANRSAEIGLPVIFVAMNYRLSAFGFLGGKEVKEAGVGNLGLQDQREALRWIQKYISNFGGDPDKVTIWGESAGALSVAHQMVANGGDTEGLFRAAWMESGSLYSAGDIEELQPTFDFIASEAGCASAKDPLACLREVPAEVIVKAMDKTPTIFSAQALNIPYFPHVDGVFIKDNMEKLTIEGKIADVPFINGANEDEGTLFSLAPLTNVTTQGEFAAFLKSNYFPRASNETIARVLELYPADPAAGSPFGTGNQFALNPVYKRLSAFQGDLIFHGPRRFMLQQRAGKQVARSYWDMTDYFVRFVHTLNPNNPPGNFYWPEYTLELPQLLTFVDGNVSLKVTSDTFREEAIGFLTELSLEQPF</sequence>
<evidence type="ECO:0000313" key="6">
    <source>
        <dbReference type="Proteomes" id="UP000184267"/>
    </source>
</evidence>
<organism evidence="5 6">
    <name type="scientific">Trametes pubescens</name>
    <name type="common">White-rot fungus</name>
    <dbReference type="NCBI Taxonomy" id="154538"/>
    <lineage>
        <taxon>Eukaryota</taxon>
        <taxon>Fungi</taxon>
        <taxon>Dikarya</taxon>
        <taxon>Basidiomycota</taxon>
        <taxon>Agaricomycotina</taxon>
        <taxon>Agaricomycetes</taxon>
        <taxon>Polyporales</taxon>
        <taxon>Polyporaceae</taxon>
        <taxon>Trametes</taxon>
    </lineage>
</organism>
<evidence type="ECO:0000256" key="2">
    <source>
        <dbReference type="ARBA" id="ARBA00022801"/>
    </source>
</evidence>
<dbReference type="Gene3D" id="3.40.50.1820">
    <property type="entry name" value="alpha/beta hydrolase"/>
    <property type="match status" value="1"/>
</dbReference>
<dbReference type="GO" id="GO:0016787">
    <property type="term" value="F:hydrolase activity"/>
    <property type="evidence" value="ECO:0007669"/>
    <property type="project" value="UniProtKB-KW"/>
</dbReference>
<dbReference type="AlphaFoldDB" id="A0A1M2V9I1"/>
<feature type="signal peptide" evidence="3">
    <location>
        <begin position="1"/>
        <end position="19"/>
    </location>
</feature>
<dbReference type="InterPro" id="IPR029058">
    <property type="entry name" value="AB_hydrolase_fold"/>
</dbReference>
<dbReference type="OMA" id="YFPRASN"/>
<dbReference type="EC" id="3.1.1.-" evidence="3"/>
<reference evidence="5 6" key="1">
    <citation type="submission" date="2016-10" db="EMBL/GenBank/DDBJ databases">
        <title>Genome sequence of the basidiomycete white-rot fungus Trametes pubescens.</title>
        <authorList>
            <person name="Makela M.R."/>
            <person name="Granchi Z."/>
            <person name="Peng M."/>
            <person name="De Vries R.P."/>
            <person name="Grigoriev I."/>
            <person name="Riley R."/>
            <person name="Hilden K."/>
        </authorList>
    </citation>
    <scope>NUCLEOTIDE SEQUENCE [LARGE SCALE GENOMIC DNA]</scope>
    <source>
        <strain evidence="5 6">FBCC735</strain>
    </source>
</reference>
<evidence type="ECO:0000313" key="5">
    <source>
        <dbReference type="EMBL" id="OJT04264.1"/>
    </source>
</evidence>
<evidence type="ECO:0000256" key="3">
    <source>
        <dbReference type="RuleBase" id="RU361235"/>
    </source>
</evidence>
<dbReference type="InterPro" id="IPR002018">
    <property type="entry name" value="CarbesteraseB"/>
</dbReference>
<dbReference type="PROSITE" id="PS00122">
    <property type="entry name" value="CARBOXYLESTERASE_B_1"/>
    <property type="match status" value="1"/>
</dbReference>
<proteinExistence type="inferred from homology"/>
<dbReference type="EMBL" id="MNAD01001550">
    <property type="protein sequence ID" value="OJT04264.1"/>
    <property type="molecule type" value="Genomic_DNA"/>
</dbReference>
<dbReference type="InterPro" id="IPR019826">
    <property type="entry name" value="Carboxylesterase_B_AS"/>
</dbReference>
<dbReference type="SUPFAM" id="SSF53474">
    <property type="entry name" value="alpha/beta-Hydrolases"/>
    <property type="match status" value="1"/>
</dbReference>
<gene>
    <name evidence="5" type="ORF">TRAPUB_4998</name>
</gene>
<dbReference type="OrthoDB" id="408631at2759"/>
<protein>
    <recommendedName>
        <fullName evidence="3">Carboxylic ester hydrolase</fullName>
        <ecNumber evidence="3">3.1.1.-</ecNumber>
    </recommendedName>
</protein>
<accession>A0A1M2V9I1</accession>
<keyword evidence="2 3" id="KW-0378">Hydrolase</keyword>
<evidence type="ECO:0000259" key="4">
    <source>
        <dbReference type="Pfam" id="PF00135"/>
    </source>
</evidence>
<dbReference type="Proteomes" id="UP000184267">
    <property type="component" value="Unassembled WGS sequence"/>
</dbReference>